<name>A0A1G6QB80_NIADE</name>
<dbReference type="EMBL" id="FMZO01000004">
    <property type="protein sequence ID" value="SDC89619.1"/>
    <property type="molecule type" value="Genomic_DNA"/>
</dbReference>
<protein>
    <submittedName>
        <fullName evidence="1">Uncharacterized protein</fullName>
    </submittedName>
</protein>
<evidence type="ECO:0000313" key="2">
    <source>
        <dbReference type="Proteomes" id="UP000198757"/>
    </source>
</evidence>
<dbReference type="Proteomes" id="UP000198757">
    <property type="component" value="Unassembled WGS sequence"/>
</dbReference>
<accession>A0A1G6QB80</accession>
<dbReference type="AlphaFoldDB" id="A0A1G6QB80"/>
<sequence>MKTNFKQIFLAAAAALFLLVSCKKEHTGQDGSGNSYTYANGGNPKTEKIARATWIPEGKEMRLLLYNSGNANDGVELYLETAGPNFSAIPEGTFTNAPDNVAFRSAILYYNDGDESYTVSNIGRKITIAKDGNNYKINFEFTSSMGLVQGSYNGPVERAQ</sequence>
<dbReference type="PROSITE" id="PS51257">
    <property type="entry name" value="PROKAR_LIPOPROTEIN"/>
    <property type="match status" value="1"/>
</dbReference>
<reference evidence="2" key="1">
    <citation type="submission" date="2016-10" db="EMBL/GenBank/DDBJ databases">
        <authorList>
            <person name="Varghese N."/>
            <person name="Submissions S."/>
        </authorList>
    </citation>
    <scope>NUCLEOTIDE SEQUENCE [LARGE SCALE GENOMIC DNA]</scope>
    <source>
        <strain evidence="2">DSM 25811 / CCM 8410 / LMG 26954 / E90</strain>
    </source>
</reference>
<organism evidence="1 2">
    <name type="scientific">Niabella drilacis (strain DSM 25811 / CCM 8410 / CCUG 62505 / LMG 26954 / E90)</name>
    <dbReference type="NCBI Taxonomy" id="1285928"/>
    <lineage>
        <taxon>Bacteria</taxon>
        <taxon>Pseudomonadati</taxon>
        <taxon>Bacteroidota</taxon>
        <taxon>Chitinophagia</taxon>
        <taxon>Chitinophagales</taxon>
        <taxon>Chitinophagaceae</taxon>
        <taxon>Niabella</taxon>
    </lineage>
</organism>
<gene>
    <name evidence="1" type="ORF">SAMN04487894_104346</name>
</gene>
<proteinExistence type="predicted"/>
<evidence type="ECO:0000313" key="1">
    <source>
        <dbReference type="EMBL" id="SDC89619.1"/>
    </source>
</evidence>
<keyword evidence="2" id="KW-1185">Reference proteome</keyword>
<dbReference type="STRING" id="1285928.SAMN04487894_104346"/>
<dbReference type="OrthoDB" id="9826719at2"/>
<dbReference type="RefSeq" id="WP_090389950.1">
    <property type="nucleotide sequence ID" value="NZ_FMZO01000004.1"/>
</dbReference>